<gene>
    <name evidence="2" type="ORF">GWA01_11930</name>
</gene>
<evidence type="ECO:0000256" key="1">
    <source>
        <dbReference type="SAM" id="MobiDB-lite"/>
    </source>
</evidence>
<evidence type="ECO:0000313" key="2">
    <source>
        <dbReference type="EMBL" id="GEK93423.1"/>
    </source>
</evidence>
<accession>A0A511B1D7</accession>
<comment type="caution">
    <text evidence="2">The sequence shown here is derived from an EMBL/GenBank/DDBJ whole genome shotgun (WGS) entry which is preliminary data.</text>
</comment>
<reference evidence="2 3" key="1">
    <citation type="submission" date="2019-07" db="EMBL/GenBank/DDBJ databases">
        <title>Whole genome shotgun sequence of Gluconobacter wancherniae NBRC 103581.</title>
        <authorList>
            <person name="Hosoyama A."/>
            <person name="Uohara A."/>
            <person name="Ohji S."/>
            <person name="Ichikawa N."/>
        </authorList>
    </citation>
    <scope>NUCLEOTIDE SEQUENCE [LARGE SCALE GENOMIC DNA]</scope>
    <source>
        <strain evidence="2 3">NBRC 103581</strain>
    </source>
</reference>
<dbReference type="EMBL" id="BJUZ01000001">
    <property type="protein sequence ID" value="GEK93423.1"/>
    <property type="molecule type" value="Genomic_DNA"/>
</dbReference>
<feature type="compositionally biased region" description="Basic and acidic residues" evidence="1">
    <location>
        <begin position="18"/>
        <end position="32"/>
    </location>
</feature>
<feature type="region of interest" description="Disordered" evidence="1">
    <location>
        <begin position="18"/>
        <end position="59"/>
    </location>
</feature>
<evidence type="ECO:0000313" key="3">
    <source>
        <dbReference type="Proteomes" id="UP000321230"/>
    </source>
</evidence>
<sequence length="75" mass="8312">MLVSSALAAEPFRCDQQKAVEHQEARDGEGISKYRAQGVLEKGSHDDGRDSGHDKQEEYTYRFELSVSAVAPQNS</sequence>
<protein>
    <submittedName>
        <fullName evidence="2">Uncharacterized protein</fullName>
    </submittedName>
</protein>
<name>A0A511B1D7_9PROT</name>
<feature type="compositionally biased region" description="Basic and acidic residues" evidence="1">
    <location>
        <begin position="42"/>
        <end position="59"/>
    </location>
</feature>
<proteinExistence type="predicted"/>
<dbReference type="Proteomes" id="UP000321230">
    <property type="component" value="Unassembled WGS sequence"/>
</dbReference>
<organism evidence="2 3">
    <name type="scientific">Gluconobacter wancherniae NBRC 103581</name>
    <dbReference type="NCBI Taxonomy" id="656744"/>
    <lineage>
        <taxon>Bacteria</taxon>
        <taxon>Pseudomonadati</taxon>
        <taxon>Pseudomonadota</taxon>
        <taxon>Alphaproteobacteria</taxon>
        <taxon>Acetobacterales</taxon>
        <taxon>Acetobacteraceae</taxon>
        <taxon>Gluconobacter</taxon>
    </lineage>
</organism>
<keyword evidence="3" id="KW-1185">Reference proteome</keyword>
<dbReference type="AlphaFoldDB" id="A0A511B1D7"/>